<evidence type="ECO:0000256" key="3">
    <source>
        <dbReference type="PROSITE-ProRule" id="PRU00708"/>
    </source>
</evidence>
<dbReference type="Gene3D" id="1.25.40.10">
    <property type="entry name" value="Tetratricopeptide repeat domain"/>
    <property type="match status" value="2"/>
</dbReference>
<dbReference type="EMBL" id="VAHF01000003">
    <property type="protein sequence ID" value="TXG66938.1"/>
    <property type="molecule type" value="Genomic_DNA"/>
</dbReference>
<keyword evidence="5" id="KW-1185">Reference proteome</keyword>
<dbReference type="OrthoDB" id="1934535at2759"/>
<organism evidence="4 5">
    <name type="scientific">Acer yangbiense</name>
    <dbReference type="NCBI Taxonomy" id="1000413"/>
    <lineage>
        <taxon>Eukaryota</taxon>
        <taxon>Viridiplantae</taxon>
        <taxon>Streptophyta</taxon>
        <taxon>Embryophyta</taxon>
        <taxon>Tracheophyta</taxon>
        <taxon>Spermatophyta</taxon>
        <taxon>Magnoliopsida</taxon>
        <taxon>eudicotyledons</taxon>
        <taxon>Gunneridae</taxon>
        <taxon>Pentapetalae</taxon>
        <taxon>rosids</taxon>
        <taxon>malvids</taxon>
        <taxon>Sapindales</taxon>
        <taxon>Sapindaceae</taxon>
        <taxon>Hippocastanoideae</taxon>
        <taxon>Acereae</taxon>
        <taxon>Acer</taxon>
    </lineage>
</organism>
<reference evidence="5" key="1">
    <citation type="journal article" date="2019" name="Gigascience">
        <title>De novo genome assembly of the endangered Acer yangbiense, a plant species with extremely small populations endemic to Yunnan Province, China.</title>
        <authorList>
            <person name="Yang J."/>
            <person name="Wariss H.M."/>
            <person name="Tao L."/>
            <person name="Zhang R."/>
            <person name="Yun Q."/>
            <person name="Hollingsworth P."/>
            <person name="Dao Z."/>
            <person name="Luo G."/>
            <person name="Guo H."/>
            <person name="Ma Y."/>
            <person name="Sun W."/>
        </authorList>
    </citation>
    <scope>NUCLEOTIDE SEQUENCE [LARGE SCALE GENOMIC DNA]</scope>
    <source>
        <strain evidence="5">cv. Malutang</strain>
    </source>
</reference>
<dbReference type="NCBIfam" id="TIGR00756">
    <property type="entry name" value="PPR"/>
    <property type="match status" value="3"/>
</dbReference>
<sequence length="198" mass="22130">MIGFKATLLSPISHSRASFPRNGVSSLSKLLTTSHPKSKSKDSDRARLHEFIHGKCKSGKINLHEAFNFFDYMIHMQTTPPMSSFNILFNALVKNKHYGGVISLQTRMNSVGLVPDFITLNILINCLCKMSRVGYGFVVFGALLRRGFNPDDATFTCLIKGLCMEGRIMEATQFLKKMISFGYRPNVVTFATLIHGLC</sequence>
<proteinExistence type="inferred from homology"/>
<comment type="caution">
    <text evidence="4">The sequence shown here is derived from an EMBL/GenBank/DDBJ whole genome shotgun (WGS) entry which is preliminary data.</text>
</comment>
<dbReference type="InterPro" id="IPR002885">
    <property type="entry name" value="PPR_rpt"/>
</dbReference>
<dbReference type="PROSITE" id="PS51375">
    <property type="entry name" value="PPR"/>
    <property type="match status" value="2"/>
</dbReference>
<keyword evidence="2" id="KW-0677">Repeat</keyword>
<protein>
    <recommendedName>
        <fullName evidence="6">Pentacotripeptide-repeat region of PRORP domain-containing protein</fullName>
    </recommendedName>
</protein>
<dbReference type="Proteomes" id="UP000323000">
    <property type="component" value="Chromosome 3"/>
</dbReference>
<feature type="repeat" description="PPR" evidence="3">
    <location>
        <begin position="116"/>
        <end position="150"/>
    </location>
</feature>
<accession>A0A5C7ID27</accession>
<dbReference type="Pfam" id="PF13041">
    <property type="entry name" value="PPR_2"/>
    <property type="match status" value="2"/>
</dbReference>
<evidence type="ECO:0008006" key="6">
    <source>
        <dbReference type="Google" id="ProtNLM"/>
    </source>
</evidence>
<evidence type="ECO:0000313" key="4">
    <source>
        <dbReference type="EMBL" id="TXG66938.1"/>
    </source>
</evidence>
<gene>
    <name evidence="4" type="ORF">EZV62_008213</name>
</gene>
<name>A0A5C7ID27_9ROSI</name>
<dbReference type="InterPro" id="IPR011990">
    <property type="entry name" value="TPR-like_helical_dom_sf"/>
</dbReference>
<comment type="similarity">
    <text evidence="1">Belongs to the PPR family. P subfamily.</text>
</comment>
<evidence type="ECO:0000313" key="5">
    <source>
        <dbReference type="Proteomes" id="UP000323000"/>
    </source>
</evidence>
<dbReference type="PANTHER" id="PTHR47941">
    <property type="entry name" value="PENTATRICOPEPTIDE REPEAT-CONTAINING PROTEIN 3, MITOCHONDRIAL"/>
    <property type="match status" value="1"/>
</dbReference>
<feature type="repeat" description="PPR" evidence="3">
    <location>
        <begin position="151"/>
        <end position="185"/>
    </location>
</feature>
<dbReference type="AlphaFoldDB" id="A0A5C7ID27"/>
<evidence type="ECO:0000256" key="1">
    <source>
        <dbReference type="ARBA" id="ARBA00007626"/>
    </source>
</evidence>
<evidence type="ECO:0000256" key="2">
    <source>
        <dbReference type="ARBA" id="ARBA00022737"/>
    </source>
</evidence>